<comment type="caution">
    <text evidence="2">The sequence shown here is derived from an EMBL/GenBank/DDBJ whole genome shotgun (WGS) entry which is preliminary data.</text>
</comment>
<protein>
    <submittedName>
        <fullName evidence="2">Uncharacterized protein</fullName>
    </submittedName>
</protein>
<feature type="compositionally biased region" description="Basic and acidic residues" evidence="1">
    <location>
        <begin position="45"/>
        <end position="56"/>
    </location>
</feature>
<evidence type="ECO:0000256" key="1">
    <source>
        <dbReference type="SAM" id="MobiDB-lite"/>
    </source>
</evidence>
<proteinExistence type="predicted"/>
<sequence>MPSGPKKRKAAKKKKQKENNNPQGNDELKSQDEKGSDGGEVSSPEYRDRDDNHRNPFNEGSGEEVLERDPPAVQPNANDANSVQEVLGDDIQIEEVEGRKEDSVILIEGDVKPKESFESKDVSFEHIETAKESCFGNDFAIGTTANDESVTEKNSKEEGTACHELKELKSVDSSPSEMTLVAENAPVEKTGNSSFESSVNSVKAVPSLSDVENGDTGSVLLEKTVAPSVGVTDLAMKINADHVYPLTDENARTPSLQEAKPKERDTTVLDSPSASLFTTSTNGAEHIKDSETPECSENKFSIGNEIAVLVTLRALYEIYSNGHWRKF</sequence>
<accession>A0AAN9E7J6</accession>
<feature type="compositionally biased region" description="Basic and acidic residues" evidence="1">
    <location>
        <begin position="26"/>
        <end position="37"/>
    </location>
</feature>
<gene>
    <name evidence="2" type="ORF">RIF29_42103</name>
</gene>
<name>A0AAN9E7J6_CROPI</name>
<dbReference type="EMBL" id="JAYWIO010000008">
    <property type="protein sequence ID" value="KAK7247226.1"/>
    <property type="molecule type" value="Genomic_DNA"/>
</dbReference>
<dbReference type="PANTHER" id="PTHR37187">
    <property type="entry name" value="EXPRESSED PROTEIN"/>
    <property type="match status" value="1"/>
</dbReference>
<dbReference type="PANTHER" id="PTHR37187:SF19">
    <property type="entry name" value="(RAPE) HYPOTHETICAL PROTEIN"/>
    <property type="match status" value="1"/>
</dbReference>
<evidence type="ECO:0000313" key="3">
    <source>
        <dbReference type="Proteomes" id="UP001372338"/>
    </source>
</evidence>
<organism evidence="2 3">
    <name type="scientific">Crotalaria pallida</name>
    <name type="common">Smooth rattlebox</name>
    <name type="synonym">Crotalaria striata</name>
    <dbReference type="NCBI Taxonomy" id="3830"/>
    <lineage>
        <taxon>Eukaryota</taxon>
        <taxon>Viridiplantae</taxon>
        <taxon>Streptophyta</taxon>
        <taxon>Embryophyta</taxon>
        <taxon>Tracheophyta</taxon>
        <taxon>Spermatophyta</taxon>
        <taxon>Magnoliopsida</taxon>
        <taxon>eudicotyledons</taxon>
        <taxon>Gunneridae</taxon>
        <taxon>Pentapetalae</taxon>
        <taxon>rosids</taxon>
        <taxon>fabids</taxon>
        <taxon>Fabales</taxon>
        <taxon>Fabaceae</taxon>
        <taxon>Papilionoideae</taxon>
        <taxon>50 kb inversion clade</taxon>
        <taxon>genistoids sensu lato</taxon>
        <taxon>core genistoids</taxon>
        <taxon>Crotalarieae</taxon>
        <taxon>Crotalaria</taxon>
    </lineage>
</organism>
<reference evidence="2 3" key="1">
    <citation type="submission" date="2024-01" db="EMBL/GenBank/DDBJ databases">
        <title>The genomes of 5 underutilized Papilionoideae crops provide insights into root nodulation and disease resistanc.</title>
        <authorList>
            <person name="Yuan L."/>
        </authorList>
    </citation>
    <scope>NUCLEOTIDE SEQUENCE [LARGE SCALE GENOMIC DNA]</scope>
    <source>
        <strain evidence="2">ZHUSHIDOU_FW_LH</strain>
        <tissue evidence="2">Leaf</tissue>
    </source>
</reference>
<dbReference type="AlphaFoldDB" id="A0AAN9E7J6"/>
<feature type="region of interest" description="Disordered" evidence="1">
    <location>
        <begin position="246"/>
        <end position="268"/>
    </location>
</feature>
<feature type="region of interest" description="Disordered" evidence="1">
    <location>
        <begin position="1"/>
        <end position="84"/>
    </location>
</feature>
<feature type="compositionally biased region" description="Basic residues" evidence="1">
    <location>
        <begin position="1"/>
        <end position="16"/>
    </location>
</feature>
<evidence type="ECO:0000313" key="2">
    <source>
        <dbReference type="EMBL" id="KAK7247226.1"/>
    </source>
</evidence>
<keyword evidence="3" id="KW-1185">Reference proteome</keyword>
<dbReference type="Proteomes" id="UP001372338">
    <property type="component" value="Unassembled WGS sequence"/>
</dbReference>
<feature type="compositionally biased region" description="Polar residues" evidence="1">
    <location>
        <begin position="75"/>
        <end position="84"/>
    </location>
</feature>